<dbReference type="PANTHER" id="PTHR31001">
    <property type="entry name" value="UNCHARACTERIZED TRANSCRIPTIONAL REGULATORY PROTEIN"/>
    <property type="match status" value="1"/>
</dbReference>
<comment type="subcellular location">
    <subcellularLocation>
        <location evidence="1">Nucleus</location>
    </subcellularLocation>
</comment>
<dbReference type="CDD" id="cd12148">
    <property type="entry name" value="fungal_TF_MHR"/>
    <property type="match status" value="1"/>
</dbReference>
<dbReference type="InterPro" id="IPR007219">
    <property type="entry name" value="XnlR_reg_dom"/>
</dbReference>
<comment type="caution">
    <text evidence="5">The sequence shown here is derived from an EMBL/GenBank/DDBJ whole genome shotgun (WGS) entry which is preliminary data.</text>
</comment>
<reference evidence="5 6" key="1">
    <citation type="journal article" date="2016" name="Genome Biol. Evol.">
        <title>Divergent and convergent evolution of fungal pathogenicity.</title>
        <authorList>
            <person name="Shang Y."/>
            <person name="Xiao G."/>
            <person name="Zheng P."/>
            <person name="Cen K."/>
            <person name="Zhan S."/>
            <person name="Wang C."/>
        </authorList>
    </citation>
    <scope>NUCLEOTIDE SEQUENCE [LARGE SCALE GENOMIC DNA]</scope>
    <source>
        <strain evidence="5 6">RCEF 1005</strain>
    </source>
</reference>
<keyword evidence="6" id="KW-1185">Reference proteome</keyword>
<proteinExistence type="predicted"/>
<keyword evidence="2" id="KW-0539">Nucleus</keyword>
<dbReference type="GO" id="GO:0003677">
    <property type="term" value="F:DNA binding"/>
    <property type="evidence" value="ECO:0007669"/>
    <property type="project" value="InterPro"/>
</dbReference>
<dbReference type="Proteomes" id="UP000076881">
    <property type="component" value="Unassembled WGS sequence"/>
</dbReference>
<evidence type="ECO:0000313" key="6">
    <source>
        <dbReference type="Proteomes" id="UP000076881"/>
    </source>
</evidence>
<accession>A0A168KR43</accession>
<dbReference type="SMART" id="SM00906">
    <property type="entry name" value="Fungal_trans"/>
    <property type="match status" value="1"/>
</dbReference>
<name>A0A168KR43_CORDF</name>
<protein>
    <submittedName>
        <fullName evidence="5">Fungal specific transcription factor</fullName>
    </submittedName>
</protein>
<dbReference type="EMBL" id="AZHF01000001">
    <property type="protein sequence ID" value="OAA82033.1"/>
    <property type="molecule type" value="Genomic_DNA"/>
</dbReference>
<dbReference type="GO" id="GO:0006351">
    <property type="term" value="P:DNA-templated transcription"/>
    <property type="evidence" value="ECO:0007669"/>
    <property type="project" value="InterPro"/>
</dbReference>
<evidence type="ECO:0000256" key="2">
    <source>
        <dbReference type="ARBA" id="ARBA00023242"/>
    </source>
</evidence>
<dbReference type="Pfam" id="PF04082">
    <property type="entry name" value="Fungal_trans"/>
    <property type="match status" value="1"/>
</dbReference>
<dbReference type="GO" id="GO:0008270">
    <property type="term" value="F:zinc ion binding"/>
    <property type="evidence" value="ECO:0007669"/>
    <property type="project" value="InterPro"/>
</dbReference>
<dbReference type="InterPro" id="IPR050613">
    <property type="entry name" value="Sec_Metabolite_Reg"/>
</dbReference>
<feature type="region of interest" description="Disordered" evidence="3">
    <location>
        <begin position="31"/>
        <end position="69"/>
    </location>
</feature>
<feature type="compositionally biased region" description="Acidic residues" evidence="3">
    <location>
        <begin position="56"/>
        <end position="69"/>
    </location>
</feature>
<evidence type="ECO:0000256" key="3">
    <source>
        <dbReference type="SAM" id="MobiDB-lite"/>
    </source>
</evidence>
<sequence length="706" mass="80270">MDASPKDNGQCNRQWPCNHCQKRKVADRCRFSHAAAGSSERTPSSGTRKRNRNGDEQEPESSSDEDGAEDFAAIGYGGAHFFTNLEVQTEKKPKPPAKQHSVTASNCHQLERALQVLPPRTTTGKFQNPDKPACVFKHMNANNFPTDALVQNFLSRVNYHYYIIYPAAFLQEYREWWIGRFASQPLGLQWTCLLLMVCACSTQYADPDLKRKLEMELGEPLYRLSNKYHNAARELHSVIPISSNHILNVQHLLHSSYWYKSEARFVESWHALSTAIREAQALGMHQDQLAGSISEFDFEMRRRLWCVLDTWDWQISALLSRPKLIDRSECMVSLPALTLESYSPSPLLFMKLQSEVIGELASRFGSPREVTSPAQIDQYTHVIMSWMQRFPQVYSLHNPDTSIDLKHNWVTLHRHYLHTMAYSMLLDPLRAYMARRMTAQSLRDDLRIRDEGIAYTLKLMSHLSHFFEFLYPRDAKFHWALFSIFDTAAVLCSVILHDEDRCILNRQEILMAIESARSMLERLAAETRTAKTSYEILSRLAKRIENPFLPPKMADNHHKRTRLVDDSLTPPFMQHADVSVGSSDVDDFDTYSASPVGSGGVAQSISSTSPAYGSGYIDVSASYQMPSNMAPVHDQYDATYTMPPTSQALADAALMPAPPNPYMPPTPRESYAQLSLDGFSEEQLGDLATLWNYQSLDLNFVPSQNV</sequence>
<dbReference type="STRING" id="1081108.A0A168KR43"/>
<gene>
    <name evidence="5" type="ORF">LEL_01578</name>
</gene>
<dbReference type="AlphaFoldDB" id="A0A168KR43"/>
<evidence type="ECO:0000313" key="5">
    <source>
        <dbReference type="EMBL" id="OAA82033.1"/>
    </source>
</evidence>
<feature type="domain" description="Xylanolytic transcriptional activator regulatory" evidence="4">
    <location>
        <begin position="268"/>
        <end position="341"/>
    </location>
</feature>
<dbReference type="OrthoDB" id="5344325at2759"/>
<organism evidence="5 6">
    <name type="scientific">Akanthomyces lecanii RCEF 1005</name>
    <dbReference type="NCBI Taxonomy" id="1081108"/>
    <lineage>
        <taxon>Eukaryota</taxon>
        <taxon>Fungi</taxon>
        <taxon>Dikarya</taxon>
        <taxon>Ascomycota</taxon>
        <taxon>Pezizomycotina</taxon>
        <taxon>Sordariomycetes</taxon>
        <taxon>Hypocreomycetidae</taxon>
        <taxon>Hypocreales</taxon>
        <taxon>Cordycipitaceae</taxon>
        <taxon>Akanthomyces</taxon>
        <taxon>Cordyceps confragosa</taxon>
    </lineage>
</organism>
<evidence type="ECO:0000259" key="4">
    <source>
        <dbReference type="SMART" id="SM00906"/>
    </source>
</evidence>
<dbReference type="GO" id="GO:0005634">
    <property type="term" value="C:nucleus"/>
    <property type="evidence" value="ECO:0007669"/>
    <property type="project" value="UniProtKB-SubCell"/>
</dbReference>
<dbReference type="PANTHER" id="PTHR31001:SF84">
    <property type="entry name" value="FUNGAL SPECIFIC TRANSCRIPTION FACTOR"/>
    <property type="match status" value="1"/>
</dbReference>
<evidence type="ECO:0000256" key="1">
    <source>
        <dbReference type="ARBA" id="ARBA00004123"/>
    </source>
</evidence>